<name>A0A9W8KYH9_9FUNG</name>
<proteinExistence type="inferred from homology"/>
<dbReference type="GO" id="GO:0006388">
    <property type="term" value="P:tRNA splicing, via endonucleolytic cleavage and ligation"/>
    <property type="evidence" value="ECO:0007669"/>
    <property type="project" value="TreeGrafter"/>
</dbReference>
<dbReference type="EMBL" id="JANBTW010000030">
    <property type="protein sequence ID" value="KAJ2677626.1"/>
    <property type="molecule type" value="Genomic_DNA"/>
</dbReference>
<reference evidence="8" key="1">
    <citation type="submission" date="2022-07" db="EMBL/GenBank/DDBJ databases">
        <title>Phylogenomic reconstructions and comparative analyses of Kickxellomycotina fungi.</title>
        <authorList>
            <person name="Reynolds N.K."/>
            <person name="Stajich J.E."/>
            <person name="Barry K."/>
            <person name="Grigoriev I.V."/>
            <person name="Crous P."/>
            <person name="Smith M.E."/>
        </authorList>
    </citation>
    <scope>NUCLEOTIDE SEQUENCE</scope>
    <source>
        <strain evidence="8">NRRL 3115</strain>
    </source>
</reference>
<keyword evidence="5" id="KW-0520">NAD</keyword>
<evidence type="ECO:0000313" key="8">
    <source>
        <dbReference type="EMBL" id="KAJ2677626.1"/>
    </source>
</evidence>
<dbReference type="PANTHER" id="PTHR12684:SF2">
    <property type="entry name" value="TRNA 2'-PHOSPHOTRANSFERASE 1"/>
    <property type="match status" value="1"/>
</dbReference>
<dbReference type="InterPro" id="IPR002745">
    <property type="entry name" value="Ptrans_KptA/Tpt1"/>
</dbReference>
<keyword evidence="4" id="KW-0808">Transferase</keyword>
<evidence type="ECO:0000313" key="9">
    <source>
        <dbReference type="Proteomes" id="UP001151518"/>
    </source>
</evidence>
<protein>
    <recommendedName>
        <fullName evidence="3">2'-phosphotransferase</fullName>
        <ecNumber evidence="3">2.7.1.160</ecNumber>
    </recommendedName>
</protein>
<evidence type="ECO:0000256" key="6">
    <source>
        <dbReference type="ARBA" id="ARBA00047949"/>
    </source>
</evidence>
<organism evidence="8 9">
    <name type="scientific">Coemansia spiralis</name>
    <dbReference type="NCBI Taxonomy" id="417178"/>
    <lineage>
        <taxon>Eukaryota</taxon>
        <taxon>Fungi</taxon>
        <taxon>Fungi incertae sedis</taxon>
        <taxon>Zoopagomycota</taxon>
        <taxon>Kickxellomycotina</taxon>
        <taxon>Kickxellomycetes</taxon>
        <taxon>Kickxellales</taxon>
        <taxon>Kickxellaceae</taxon>
        <taxon>Coemansia</taxon>
    </lineage>
</organism>
<dbReference type="GO" id="GO:0000215">
    <property type="term" value="F:tRNA 2'-phosphotransferase activity"/>
    <property type="evidence" value="ECO:0007669"/>
    <property type="project" value="UniProtKB-EC"/>
</dbReference>
<dbReference type="EC" id="2.7.1.160" evidence="3"/>
<comment type="caution">
    <text evidence="8">The sequence shown here is derived from an EMBL/GenBank/DDBJ whole genome shotgun (WGS) entry which is preliminary data.</text>
</comment>
<evidence type="ECO:0000256" key="2">
    <source>
        <dbReference type="ARBA" id="ARBA00009836"/>
    </source>
</evidence>
<evidence type="ECO:0000256" key="1">
    <source>
        <dbReference type="ARBA" id="ARBA00003343"/>
    </source>
</evidence>
<evidence type="ECO:0000256" key="5">
    <source>
        <dbReference type="ARBA" id="ARBA00023027"/>
    </source>
</evidence>
<dbReference type="Proteomes" id="UP001151518">
    <property type="component" value="Unassembled WGS sequence"/>
</dbReference>
<dbReference type="OrthoDB" id="419694at2759"/>
<comment type="function">
    <text evidence="1">Catalyzes the last step of tRNA splicing, the transfer of the splice junction 2'-phosphate from ligated tRNA to NAD to produce ADP-ribose 1''-2'' cyclic phosphate.</text>
</comment>
<feature type="region of interest" description="Disordered" evidence="7">
    <location>
        <begin position="1"/>
        <end position="22"/>
    </location>
</feature>
<dbReference type="Gene3D" id="1.10.10.970">
    <property type="entry name" value="RNA 2'-phosphotransferase, Tpt1/KptA family, N-terminal domain"/>
    <property type="match status" value="1"/>
</dbReference>
<evidence type="ECO:0000256" key="4">
    <source>
        <dbReference type="ARBA" id="ARBA00022679"/>
    </source>
</evidence>
<dbReference type="Gene3D" id="3.20.170.30">
    <property type="match status" value="1"/>
</dbReference>
<dbReference type="PANTHER" id="PTHR12684">
    <property type="entry name" value="PUTATIVE PHOSPHOTRANSFERASE"/>
    <property type="match status" value="1"/>
</dbReference>
<evidence type="ECO:0000256" key="7">
    <source>
        <dbReference type="SAM" id="MobiDB-lite"/>
    </source>
</evidence>
<accession>A0A9W8KYH9</accession>
<dbReference type="AlphaFoldDB" id="A0A9W8KYH9"/>
<sequence>MSTQADSQKGKQRSTRKQNDSPEVRLSKLLTYILRHGATKEGLQLRDDGSISIKDLKTHSRLQSTSFEQIKHIVDTNDKKRFVLFEDTNPKGAKEWYVRATQGHSLAIKRSPLVKLTAETLPPCIVHGTTSGKIPLIKQTGLSRMRRTHIHFASGLPGDKSVISGMRASSDAFIWIDGPKAMEDGIEFYLSENGVILSEGLGDSGTIPAKYFKEISLKD</sequence>
<dbReference type="SUPFAM" id="SSF56399">
    <property type="entry name" value="ADP-ribosylation"/>
    <property type="match status" value="1"/>
</dbReference>
<dbReference type="Pfam" id="PF01885">
    <property type="entry name" value="PTS_2-RNA"/>
    <property type="match status" value="1"/>
</dbReference>
<gene>
    <name evidence="8" type="primary">SEC24B</name>
    <name evidence="8" type="ORF">GGI25_003016</name>
</gene>
<comment type="catalytic activity">
    <reaction evidence="6">
        <text>2'-phospho-[ligated tRNA] + NAD(+) = mature tRNA + ADP-alpha-D-ribose 1'',2''-cyclic phosphate + nicotinamide</text>
        <dbReference type="Rhea" id="RHEA:23324"/>
        <dbReference type="Rhea" id="RHEA-COMP:11106"/>
        <dbReference type="Rhea" id="RHEA-COMP:11107"/>
        <dbReference type="ChEBI" id="CHEBI:17154"/>
        <dbReference type="ChEBI" id="CHEBI:57540"/>
        <dbReference type="ChEBI" id="CHEBI:76596"/>
        <dbReference type="ChEBI" id="CHEBI:82883"/>
        <dbReference type="ChEBI" id="CHEBI:85027"/>
        <dbReference type="EC" id="2.7.1.160"/>
    </reaction>
</comment>
<comment type="similarity">
    <text evidence="2">Belongs to the KptA/TPT1 family.</text>
</comment>
<dbReference type="InterPro" id="IPR042080">
    <property type="entry name" value="RNA_2'-PTrans_N"/>
</dbReference>
<evidence type="ECO:0000256" key="3">
    <source>
        <dbReference type="ARBA" id="ARBA00012007"/>
    </source>
</evidence>
<dbReference type="InterPro" id="IPR042081">
    <property type="entry name" value="RNA_2'-PTrans_C"/>
</dbReference>